<dbReference type="InterPro" id="IPR029058">
    <property type="entry name" value="AB_hydrolase_fold"/>
</dbReference>
<accession>A0ABR9CNK9</accession>
<evidence type="ECO:0000313" key="2">
    <source>
        <dbReference type="Proteomes" id="UP000632063"/>
    </source>
</evidence>
<sequence length="579" mass="62527">MSVACPIFFDGLAGMYHAAKGSTAVLMLSPWAYEELCSRKTFRIMGEKLAEAGYPCLRFDFPGTCHSALASDAIRDIEAWQKAAEAALDQLITLSSASRVILIGQGLGGLFAGELARKRHVAGVVYLGGVSQGRAHLREIAAWTAMTQPTFLVRSSDGPEGGMMAGGFVLSAETLTEIKGLNLLKSEAPKVERSLVVGRPGNPADVKLAEHLAAGGGQVDLSAFEGYVDYISNPTLSRLPTGPIKAVVSWICEHFPQDADASAGTKLPDVPAVLETPDYRESQHRFGPGGMFFCVLTEPASAPARTAILVLNAGYDHSCGWGRYTVDLAREMASRGYAVLRMDLAGIGETPYWPGQGEQVLYSTRQSDDVRCAIDWMKERLGDAHVLISGRCSGAYQAFVSAGLDERIEGAFLVNSRKLVWDPDEDVDQAIREPIQTLDTYRSKMTDPKQFKRLLSGELTVSTAVRKVTAALATAADRKLSPLLGRLSRHHRLKSVVSARLKTLAERNVPVALVYSEGDRGLLEIADWFGPDASGLSAYPNVTFSKVPEADHNLSPLPARADVTEKLLEFAGRFGAAKR</sequence>
<reference evidence="2" key="1">
    <citation type="submission" date="2020-09" db="EMBL/GenBank/DDBJ databases">
        <title>The genome sequence of strain Labrenzia suaedae 4C16A.</title>
        <authorList>
            <person name="Liu Y."/>
        </authorList>
    </citation>
    <scope>NUCLEOTIDE SEQUENCE [LARGE SCALE GENOMIC DNA]</scope>
    <source>
        <strain evidence="2">4C16A</strain>
    </source>
</reference>
<reference evidence="1 2" key="2">
    <citation type="journal article" date="2021" name="Int. J. Syst. Evol. Microbiol.">
        <title>Roseibium litorale sp. nov., isolated from a tidal flat sediment and proposal for the reclassification of Labrenzia polysiphoniae as Roseibium polysiphoniae comb. nov.</title>
        <authorList>
            <person name="Liu Y."/>
            <person name="Pei T."/>
            <person name="Du J."/>
            <person name="Chao M."/>
            <person name="Deng M.R."/>
            <person name="Zhu H."/>
        </authorList>
    </citation>
    <scope>NUCLEOTIDE SEQUENCE [LARGE SCALE GENOMIC DNA]</scope>
    <source>
        <strain evidence="1 2">4C16A</strain>
    </source>
</reference>
<evidence type="ECO:0008006" key="3">
    <source>
        <dbReference type="Google" id="ProtNLM"/>
    </source>
</evidence>
<dbReference type="InterPro" id="IPR050261">
    <property type="entry name" value="FrsA_esterase"/>
</dbReference>
<gene>
    <name evidence="1" type="ORF">IG616_12760</name>
</gene>
<organism evidence="1 2">
    <name type="scientific">Roseibium litorale</name>
    <dbReference type="NCBI Taxonomy" id="2803841"/>
    <lineage>
        <taxon>Bacteria</taxon>
        <taxon>Pseudomonadati</taxon>
        <taxon>Pseudomonadota</taxon>
        <taxon>Alphaproteobacteria</taxon>
        <taxon>Hyphomicrobiales</taxon>
        <taxon>Stappiaceae</taxon>
        <taxon>Roseibium</taxon>
    </lineage>
</organism>
<keyword evidence="2" id="KW-1185">Reference proteome</keyword>
<protein>
    <recommendedName>
        <fullName evidence="3">Alpha/beta hydrolase family protein</fullName>
    </recommendedName>
</protein>
<evidence type="ECO:0000313" key="1">
    <source>
        <dbReference type="EMBL" id="MBD8892425.1"/>
    </source>
</evidence>
<comment type="caution">
    <text evidence="1">The sequence shown here is derived from an EMBL/GenBank/DDBJ whole genome shotgun (WGS) entry which is preliminary data.</text>
</comment>
<dbReference type="EMBL" id="JACYXI010000007">
    <property type="protein sequence ID" value="MBD8892425.1"/>
    <property type="molecule type" value="Genomic_DNA"/>
</dbReference>
<proteinExistence type="predicted"/>
<dbReference type="RefSeq" id="WP_192148551.1">
    <property type="nucleotide sequence ID" value="NZ_JACYXI010000007.1"/>
</dbReference>
<dbReference type="Proteomes" id="UP000632063">
    <property type="component" value="Unassembled WGS sequence"/>
</dbReference>
<name>A0ABR9CNK9_9HYPH</name>
<dbReference type="Gene3D" id="3.40.50.1820">
    <property type="entry name" value="alpha/beta hydrolase"/>
    <property type="match status" value="2"/>
</dbReference>
<dbReference type="PANTHER" id="PTHR22946">
    <property type="entry name" value="DIENELACTONE HYDROLASE DOMAIN-CONTAINING PROTEIN-RELATED"/>
    <property type="match status" value="1"/>
</dbReference>
<dbReference type="SUPFAM" id="SSF53474">
    <property type="entry name" value="alpha/beta-Hydrolases"/>
    <property type="match status" value="2"/>
</dbReference>